<reference evidence="2 3" key="1">
    <citation type="submission" date="2018-11" db="EMBL/GenBank/DDBJ databases">
        <title>Species Designations Belie Phenotypic and Genotypic Heterogeneity in Oral Streptococci.</title>
        <authorList>
            <person name="Velsko I."/>
        </authorList>
    </citation>
    <scope>NUCLEOTIDE SEQUENCE [LARGE SCALE GENOMIC DNA]</scope>
    <source>
        <strain evidence="2 3">KLC03</strain>
    </source>
</reference>
<organism evidence="2 3">
    <name type="scientific">Streptococcus sanguinis</name>
    <dbReference type="NCBI Taxonomy" id="1305"/>
    <lineage>
        <taxon>Bacteria</taxon>
        <taxon>Bacillati</taxon>
        <taxon>Bacillota</taxon>
        <taxon>Bacilli</taxon>
        <taxon>Lactobacillales</taxon>
        <taxon>Streptococcaceae</taxon>
        <taxon>Streptococcus</taxon>
    </lineage>
</organism>
<sequence length="120" mass="13435">MASYEKLRALSQALYNATAEVTRLGGEISKLKAIHKKLKNKSTAIDYVVTLSENIAGEKYDDEKEQEKKDLDSLRQIILKKKREILSLLNTKIQNLEADLETAKDVESNARDALNTALAS</sequence>
<proteinExistence type="predicted"/>
<comment type="caution">
    <text evidence="2">The sequence shown here is derived from an EMBL/GenBank/DDBJ whole genome shotgun (WGS) entry which is preliminary data.</text>
</comment>
<dbReference type="Proteomes" id="UP000269317">
    <property type="component" value="Unassembled WGS sequence"/>
</dbReference>
<evidence type="ECO:0008006" key="4">
    <source>
        <dbReference type="Google" id="ProtNLM"/>
    </source>
</evidence>
<accession>A0A427Z4K0</accession>
<keyword evidence="1" id="KW-0175">Coiled coil</keyword>
<dbReference type="EMBL" id="RJML01000016">
    <property type="protein sequence ID" value="RSI07172.1"/>
    <property type="molecule type" value="Genomic_DNA"/>
</dbReference>
<name>A0A427Z4K0_STRSA</name>
<dbReference type="AlphaFoldDB" id="A0A427Z4K0"/>
<feature type="coiled-coil region" evidence="1">
    <location>
        <begin position="64"/>
        <end position="113"/>
    </location>
</feature>
<evidence type="ECO:0000313" key="3">
    <source>
        <dbReference type="Proteomes" id="UP000269317"/>
    </source>
</evidence>
<dbReference type="RefSeq" id="WP_125341756.1">
    <property type="nucleotide sequence ID" value="NZ_CP076614.1"/>
</dbReference>
<protein>
    <recommendedName>
        <fullName evidence="4">DUF5082 domain-containing protein</fullName>
    </recommendedName>
</protein>
<gene>
    <name evidence="2" type="ORF">D8887_11495</name>
</gene>
<evidence type="ECO:0000256" key="1">
    <source>
        <dbReference type="SAM" id="Coils"/>
    </source>
</evidence>
<evidence type="ECO:0000313" key="2">
    <source>
        <dbReference type="EMBL" id="RSI07172.1"/>
    </source>
</evidence>